<name>A0A1B7MQR3_9AGAM</name>
<dbReference type="InParanoid" id="A0A1B7MQR3"/>
<dbReference type="Proteomes" id="UP000092154">
    <property type="component" value="Unassembled WGS sequence"/>
</dbReference>
<organism evidence="2 3">
    <name type="scientific">Rhizopogon vinicolor AM-OR11-026</name>
    <dbReference type="NCBI Taxonomy" id="1314800"/>
    <lineage>
        <taxon>Eukaryota</taxon>
        <taxon>Fungi</taxon>
        <taxon>Dikarya</taxon>
        <taxon>Basidiomycota</taxon>
        <taxon>Agaricomycotina</taxon>
        <taxon>Agaricomycetes</taxon>
        <taxon>Agaricomycetidae</taxon>
        <taxon>Boletales</taxon>
        <taxon>Suillineae</taxon>
        <taxon>Rhizopogonaceae</taxon>
        <taxon>Rhizopogon</taxon>
    </lineage>
</organism>
<feature type="non-terminal residue" evidence="2">
    <location>
        <position position="51"/>
    </location>
</feature>
<feature type="chain" id="PRO_5008597463" description="Protein-S-isoprenylcysteine O-methyltransferase" evidence="1">
    <location>
        <begin position="19"/>
        <end position="51"/>
    </location>
</feature>
<feature type="non-terminal residue" evidence="2">
    <location>
        <position position="1"/>
    </location>
</feature>
<evidence type="ECO:0000313" key="2">
    <source>
        <dbReference type="EMBL" id="OAX34911.1"/>
    </source>
</evidence>
<evidence type="ECO:0000256" key="1">
    <source>
        <dbReference type="SAM" id="SignalP"/>
    </source>
</evidence>
<dbReference type="EMBL" id="KV448554">
    <property type="protein sequence ID" value="OAX34911.1"/>
    <property type="molecule type" value="Genomic_DNA"/>
</dbReference>
<protein>
    <recommendedName>
        <fullName evidence="4">Protein-S-isoprenylcysteine O-methyltransferase</fullName>
    </recommendedName>
</protein>
<keyword evidence="3" id="KW-1185">Reference proteome</keyword>
<gene>
    <name evidence="2" type="ORF">K503DRAFT_663250</name>
</gene>
<feature type="signal peptide" evidence="1">
    <location>
        <begin position="1"/>
        <end position="18"/>
    </location>
</feature>
<reference evidence="2 3" key="1">
    <citation type="submission" date="2016-06" db="EMBL/GenBank/DDBJ databases">
        <title>Comparative genomics of the ectomycorrhizal sister species Rhizopogon vinicolor and Rhizopogon vesiculosus (Basidiomycota: Boletales) reveals a divergence of the mating type B locus.</title>
        <authorList>
            <consortium name="DOE Joint Genome Institute"/>
            <person name="Mujic A.B."/>
            <person name="Kuo A."/>
            <person name="Tritt A."/>
            <person name="Lipzen A."/>
            <person name="Chen C."/>
            <person name="Johnson J."/>
            <person name="Sharma A."/>
            <person name="Barry K."/>
            <person name="Grigoriev I.V."/>
            <person name="Spatafora J.W."/>
        </authorList>
    </citation>
    <scope>NUCLEOTIDE SEQUENCE [LARGE SCALE GENOMIC DNA]</scope>
    <source>
        <strain evidence="2 3">AM-OR11-026</strain>
    </source>
</reference>
<evidence type="ECO:0000313" key="3">
    <source>
        <dbReference type="Proteomes" id="UP000092154"/>
    </source>
</evidence>
<sequence length="51" mass="6152">LAFLWVALTTVLCSGVGGRIQKEEVMLEKHFGEQWRRYRKKVPYRLVPWLY</sequence>
<dbReference type="AlphaFoldDB" id="A0A1B7MQR3"/>
<evidence type="ECO:0008006" key="4">
    <source>
        <dbReference type="Google" id="ProtNLM"/>
    </source>
</evidence>
<proteinExistence type="predicted"/>
<dbReference type="Gene3D" id="1.20.120.1630">
    <property type="match status" value="1"/>
</dbReference>
<keyword evidence="1" id="KW-0732">Signal</keyword>
<dbReference type="OrthoDB" id="422086at2759"/>
<accession>A0A1B7MQR3</accession>